<dbReference type="InterPro" id="IPR050515">
    <property type="entry name" value="Beta-lactam/transpept"/>
</dbReference>
<evidence type="ECO:0000313" key="5">
    <source>
        <dbReference type="Proteomes" id="UP000037020"/>
    </source>
</evidence>
<reference evidence="4 5" key="1">
    <citation type="submission" date="2015-07" db="EMBL/GenBank/DDBJ databases">
        <authorList>
            <person name="Ju K.-S."/>
            <person name="Doroghazi J.R."/>
            <person name="Metcalf W.W."/>
        </authorList>
    </citation>
    <scope>NUCLEOTIDE SEQUENCE [LARGE SCALE GENOMIC DNA]</scope>
    <source>
        <strain evidence="4 5">NRRL B-3589</strain>
    </source>
</reference>
<feature type="chain" id="PRO_5046813936" evidence="1">
    <location>
        <begin position="24"/>
        <end position="357"/>
    </location>
</feature>
<feature type="domain" description="Penicillin-binding protein transpeptidase" evidence="2">
    <location>
        <begin position="155"/>
        <end position="356"/>
    </location>
</feature>
<dbReference type="Gene3D" id="3.90.1310.10">
    <property type="entry name" value="Penicillin-binding protein 2a (Domain 2)"/>
    <property type="match status" value="1"/>
</dbReference>
<proteinExistence type="predicted"/>
<evidence type="ECO:0000259" key="2">
    <source>
        <dbReference type="Pfam" id="PF00905"/>
    </source>
</evidence>
<dbReference type="PANTHER" id="PTHR30627">
    <property type="entry name" value="PEPTIDOGLYCAN D,D-TRANSPEPTIDASE"/>
    <property type="match status" value="1"/>
</dbReference>
<dbReference type="Pfam" id="PF21922">
    <property type="entry name" value="PBP_dimer_2"/>
    <property type="match status" value="1"/>
</dbReference>
<feature type="domain" description="Penicillin binding protein A dimerisation" evidence="3">
    <location>
        <begin position="52"/>
        <end position="134"/>
    </location>
</feature>
<accession>A0ABR5J6W9</accession>
<evidence type="ECO:0000256" key="1">
    <source>
        <dbReference type="SAM" id="SignalP"/>
    </source>
</evidence>
<comment type="caution">
    <text evidence="4">The sequence shown here is derived from an EMBL/GenBank/DDBJ whole genome shotgun (WGS) entry which is preliminary data.</text>
</comment>
<dbReference type="PANTHER" id="PTHR30627:SF24">
    <property type="entry name" value="PENICILLIN-BINDING PROTEIN 4B"/>
    <property type="match status" value="1"/>
</dbReference>
<dbReference type="InterPro" id="IPR012338">
    <property type="entry name" value="Beta-lactam/transpept-like"/>
</dbReference>
<evidence type="ECO:0000313" key="4">
    <source>
        <dbReference type="EMBL" id="KOG89179.1"/>
    </source>
</evidence>
<dbReference type="Proteomes" id="UP000037020">
    <property type="component" value="Unassembled WGS sequence"/>
</dbReference>
<dbReference type="InterPro" id="IPR054120">
    <property type="entry name" value="PBPA_dimer"/>
</dbReference>
<keyword evidence="1" id="KW-0732">Signal</keyword>
<dbReference type="EMBL" id="LGUT01001319">
    <property type="protein sequence ID" value="KOG89179.1"/>
    <property type="molecule type" value="Genomic_DNA"/>
</dbReference>
<sequence>MIRYIRHAAAFCLLLLVALLLNAGRVQVFKADDYDKNQANRRQTIARYGQPRGDILVGGRPVTGSKDSGQQLRYERTYRQGPLYAPVTGYASQTYGTSLIENAEDDVLSGTDPRLAPVPFWHEVTRGQQDGGDVHTTIDAAAQRAAFDGLGGKRGAVAAVEPDTGKVLALASTPSYDPNGISGTGSAATRDWSRLNAADAQPMLNRALKQVYPPGSTFKVVTAAAALEHGAVDDPDATTGTPSPYTLPGTATKLTNEAEGCENATLTHAFEVSCNTVFARLGVDVGLDGMVETARNFGFNDGRLRIPSAVVRSNFDSEMNDSQVALSAIGQYDTTATPLQMAMVAAAVASGGEVRKL</sequence>
<keyword evidence="5" id="KW-1185">Reference proteome</keyword>
<dbReference type="InterPro" id="IPR001460">
    <property type="entry name" value="PCN-bd_Tpept"/>
</dbReference>
<dbReference type="SUPFAM" id="SSF56601">
    <property type="entry name" value="beta-lactamase/transpeptidase-like"/>
    <property type="match status" value="1"/>
</dbReference>
<protein>
    <submittedName>
        <fullName evidence="4">Penicillin-binding protein</fullName>
    </submittedName>
</protein>
<dbReference type="Pfam" id="PF00905">
    <property type="entry name" value="Transpeptidase"/>
    <property type="match status" value="1"/>
</dbReference>
<evidence type="ECO:0000259" key="3">
    <source>
        <dbReference type="Pfam" id="PF21922"/>
    </source>
</evidence>
<feature type="non-terminal residue" evidence="4">
    <location>
        <position position="357"/>
    </location>
</feature>
<organism evidence="4 5">
    <name type="scientific">Streptomyces varsoviensis</name>
    <dbReference type="NCBI Taxonomy" id="67373"/>
    <lineage>
        <taxon>Bacteria</taxon>
        <taxon>Bacillati</taxon>
        <taxon>Actinomycetota</taxon>
        <taxon>Actinomycetes</taxon>
        <taxon>Kitasatosporales</taxon>
        <taxon>Streptomycetaceae</taxon>
        <taxon>Streptomyces</taxon>
    </lineage>
</organism>
<dbReference type="Gene3D" id="3.40.710.10">
    <property type="entry name" value="DD-peptidase/beta-lactamase superfamily"/>
    <property type="match status" value="1"/>
</dbReference>
<gene>
    <name evidence="4" type="ORF">ADK38_15710</name>
</gene>
<feature type="signal peptide" evidence="1">
    <location>
        <begin position="1"/>
        <end position="23"/>
    </location>
</feature>
<name>A0ABR5J6W9_9ACTN</name>